<protein>
    <submittedName>
        <fullName evidence="2">Anti-sigma factor antagonist</fullName>
    </submittedName>
</protein>
<dbReference type="RefSeq" id="WP_130104309.1">
    <property type="nucleotide sequence ID" value="NZ_SDWW01000091.1"/>
</dbReference>
<dbReference type="PROSITE" id="PS50801">
    <property type="entry name" value="STAS"/>
    <property type="match status" value="1"/>
</dbReference>
<evidence type="ECO:0000313" key="2">
    <source>
        <dbReference type="EMBL" id="RYV49344.1"/>
    </source>
</evidence>
<dbReference type="OrthoDB" id="5145734at2"/>
<gene>
    <name evidence="2" type="ORF">EUA98_19325</name>
</gene>
<organism evidence="2 3">
    <name type="scientific">Pengzhenrongella frigida</name>
    <dbReference type="NCBI Taxonomy" id="1259133"/>
    <lineage>
        <taxon>Bacteria</taxon>
        <taxon>Bacillati</taxon>
        <taxon>Actinomycetota</taxon>
        <taxon>Actinomycetes</taxon>
        <taxon>Micrococcales</taxon>
        <taxon>Pengzhenrongella</taxon>
    </lineage>
</organism>
<keyword evidence="3" id="KW-1185">Reference proteome</keyword>
<dbReference type="Proteomes" id="UP000293764">
    <property type="component" value="Unassembled WGS sequence"/>
</dbReference>
<dbReference type="InterPro" id="IPR036513">
    <property type="entry name" value="STAS_dom_sf"/>
</dbReference>
<evidence type="ECO:0000259" key="1">
    <source>
        <dbReference type="PROSITE" id="PS50801"/>
    </source>
</evidence>
<proteinExistence type="predicted"/>
<dbReference type="Pfam" id="PF13466">
    <property type="entry name" value="STAS_2"/>
    <property type="match status" value="1"/>
</dbReference>
<feature type="domain" description="STAS" evidence="1">
    <location>
        <begin position="10"/>
        <end position="96"/>
    </location>
</feature>
<dbReference type="InterPro" id="IPR002645">
    <property type="entry name" value="STAS_dom"/>
</dbReference>
<reference evidence="2 3" key="1">
    <citation type="submission" date="2019-01" db="EMBL/GenBank/DDBJ databases">
        <title>Novel species of Cellulomonas.</title>
        <authorList>
            <person name="Liu Q."/>
            <person name="Xin Y.-H."/>
        </authorList>
    </citation>
    <scope>NUCLEOTIDE SEQUENCE [LARGE SCALE GENOMIC DNA]</scope>
    <source>
        <strain evidence="2 3">HLT2-17</strain>
    </source>
</reference>
<comment type="caution">
    <text evidence="2">The sequence shown here is derived from an EMBL/GenBank/DDBJ whole genome shotgun (WGS) entry which is preliminary data.</text>
</comment>
<dbReference type="InterPro" id="IPR058548">
    <property type="entry name" value="MlaB-like_STAS"/>
</dbReference>
<dbReference type="AlphaFoldDB" id="A0A4V1ZGQ3"/>
<accession>A0A4V1ZGQ3</accession>
<name>A0A4V1ZGQ3_9MICO</name>
<dbReference type="CDD" id="cd07043">
    <property type="entry name" value="STAS_anti-anti-sigma_factors"/>
    <property type="match status" value="1"/>
</dbReference>
<dbReference type="SUPFAM" id="SSF52091">
    <property type="entry name" value="SpoIIaa-like"/>
    <property type="match status" value="1"/>
</dbReference>
<evidence type="ECO:0000313" key="3">
    <source>
        <dbReference type="Proteomes" id="UP000293764"/>
    </source>
</evidence>
<dbReference type="EMBL" id="SDWW01000091">
    <property type="protein sequence ID" value="RYV49344.1"/>
    <property type="molecule type" value="Genomic_DNA"/>
</dbReference>
<dbReference type="Gene3D" id="3.30.750.24">
    <property type="entry name" value="STAS domain"/>
    <property type="match status" value="1"/>
</dbReference>
<sequence>MNSIAGVGESRISVIEGVGSTVAVLGGDVDSELRSQAGEALAIALDRGLPLILDLTDVRSVDSVGIAFVVQCCTIGKEEGLCVMLRNPPPAVSEVLGLLVACHISF</sequence>